<dbReference type="InterPro" id="IPR012893">
    <property type="entry name" value="HipA-like_C"/>
</dbReference>
<accession>A0ABR6X2C6</accession>
<dbReference type="Pfam" id="PF07804">
    <property type="entry name" value="HipA_C"/>
    <property type="match status" value="1"/>
</dbReference>
<dbReference type="RefSeq" id="WP_186922136.1">
    <property type="nucleotide sequence ID" value="NZ_JACOFW010000005.1"/>
</dbReference>
<organism evidence="6 7">
    <name type="scientific">Undibacterium seohonense</name>
    <dbReference type="NCBI Taxonomy" id="1344950"/>
    <lineage>
        <taxon>Bacteria</taxon>
        <taxon>Pseudomonadati</taxon>
        <taxon>Pseudomonadota</taxon>
        <taxon>Betaproteobacteria</taxon>
        <taxon>Burkholderiales</taxon>
        <taxon>Oxalobacteraceae</taxon>
        <taxon>Undibacterium</taxon>
    </lineage>
</organism>
<keyword evidence="7" id="KW-1185">Reference proteome</keyword>
<gene>
    <name evidence="6" type="ORF">H8K52_06815</name>
</gene>
<evidence type="ECO:0000256" key="2">
    <source>
        <dbReference type="ARBA" id="ARBA00022679"/>
    </source>
</evidence>
<evidence type="ECO:0000259" key="5">
    <source>
        <dbReference type="Pfam" id="PF13657"/>
    </source>
</evidence>
<evidence type="ECO:0000256" key="1">
    <source>
        <dbReference type="ARBA" id="ARBA00010164"/>
    </source>
</evidence>
<dbReference type="EMBL" id="JACOFW010000005">
    <property type="protein sequence ID" value="MBC3807054.1"/>
    <property type="molecule type" value="Genomic_DNA"/>
</dbReference>
<dbReference type="NCBIfam" id="TIGR03071">
    <property type="entry name" value="couple_hipA"/>
    <property type="match status" value="1"/>
</dbReference>
<dbReference type="InterPro" id="IPR017508">
    <property type="entry name" value="HipA_N1"/>
</dbReference>
<evidence type="ECO:0000256" key="3">
    <source>
        <dbReference type="ARBA" id="ARBA00022777"/>
    </source>
</evidence>
<dbReference type="PANTHER" id="PTHR37419">
    <property type="entry name" value="SERINE/THREONINE-PROTEIN KINASE TOXIN HIPA"/>
    <property type="match status" value="1"/>
</dbReference>
<evidence type="ECO:0000313" key="6">
    <source>
        <dbReference type="EMBL" id="MBC3807054.1"/>
    </source>
</evidence>
<keyword evidence="3" id="KW-0418">Kinase</keyword>
<protein>
    <submittedName>
        <fullName evidence="6">Type II toxin-antitoxin system HipA family toxin</fullName>
    </submittedName>
</protein>
<dbReference type="InterPro" id="IPR052028">
    <property type="entry name" value="HipA_Ser/Thr_kinase"/>
</dbReference>
<evidence type="ECO:0000313" key="7">
    <source>
        <dbReference type="Proteomes" id="UP000648257"/>
    </source>
</evidence>
<name>A0ABR6X2C6_9BURK</name>
<feature type="domain" description="HipA-like C-terminal" evidence="4">
    <location>
        <begin position="157"/>
        <end position="407"/>
    </location>
</feature>
<proteinExistence type="inferred from homology"/>
<dbReference type="PANTHER" id="PTHR37419:SF1">
    <property type="entry name" value="SERINE_THREONINE-PROTEIN KINASE TOXIN HIPA"/>
    <property type="match status" value="1"/>
</dbReference>
<comment type="caution">
    <text evidence="6">The sequence shown here is derived from an EMBL/GenBank/DDBJ whole genome shotgun (WGS) entry which is preliminary data.</text>
</comment>
<dbReference type="Proteomes" id="UP000648257">
    <property type="component" value="Unassembled WGS sequence"/>
</dbReference>
<sequence>MGRKSHSKGLSAWINGERVGVWLIPTRGPSQFIYEQSWIDSPSGRPLSLSLPYTSGGQALKGERVDHYFDNLLPDSETIRRRIATRMKTASTATFDLLQAIGRDCVGAVQLLHEDEVPSNVKTISGTPLTEDEIERLINYTVSDNPGWRDDEDELRVSLAGAQEKTALLFHDGRWMRPHGATPTTHILKLPLGLVGQRRADFSSSVENEWLCMHLLAAFGLPVAATNLLQFGEQKVLSVERFDRRLHSSGQWIMRLPQEDFCQVKGLPSFLKYESDGGPSLADLATILGGSVRAREDLDTLLKTQILFWMFAAPDGHAKNFSIRLLPEGRYSLAPLYDVMSIWPVEGEGANQFAYHKTKMAMSISGKNKHYHFKDILPRHFHQMAAKHFQRSDATELIDEIISKTSDAITQVASQLPKTFPAKVAESIFAGVQKSANQLKL</sequence>
<comment type="similarity">
    <text evidence="1">Belongs to the HipA Ser/Thr kinase family.</text>
</comment>
<evidence type="ECO:0000259" key="4">
    <source>
        <dbReference type="Pfam" id="PF07804"/>
    </source>
</evidence>
<keyword evidence="2" id="KW-0808">Transferase</keyword>
<reference evidence="6 7" key="1">
    <citation type="submission" date="2020-08" db="EMBL/GenBank/DDBJ databases">
        <title>Novel species isolated from subtropical streams in China.</title>
        <authorList>
            <person name="Lu H."/>
        </authorList>
    </citation>
    <scope>NUCLEOTIDE SEQUENCE [LARGE SCALE GENOMIC DNA]</scope>
    <source>
        <strain evidence="6 7">KACC 16656</strain>
    </source>
</reference>
<feature type="domain" description="HipA N-terminal subdomain 1" evidence="5">
    <location>
        <begin position="11"/>
        <end position="111"/>
    </location>
</feature>
<dbReference type="Pfam" id="PF13657">
    <property type="entry name" value="Couple_hipA"/>
    <property type="match status" value="1"/>
</dbReference>
<dbReference type="CDD" id="cd17808">
    <property type="entry name" value="HipA_Ec_like"/>
    <property type="match status" value="1"/>
</dbReference>